<dbReference type="EMBL" id="CM056809">
    <property type="protein sequence ID" value="KAJ8648038.1"/>
    <property type="molecule type" value="Genomic_DNA"/>
</dbReference>
<evidence type="ECO:0000313" key="2">
    <source>
        <dbReference type="Proteomes" id="UP001234297"/>
    </source>
</evidence>
<gene>
    <name evidence="1" type="ORF">MRB53_001061</name>
</gene>
<proteinExistence type="predicted"/>
<accession>A0ACC2MQY4</accession>
<keyword evidence="2" id="KW-1185">Reference proteome</keyword>
<organism evidence="1 2">
    <name type="scientific">Persea americana</name>
    <name type="common">Avocado</name>
    <dbReference type="NCBI Taxonomy" id="3435"/>
    <lineage>
        <taxon>Eukaryota</taxon>
        <taxon>Viridiplantae</taxon>
        <taxon>Streptophyta</taxon>
        <taxon>Embryophyta</taxon>
        <taxon>Tracheophyta</taxon>
        <taxon>Spermatophyta</taxon>
        <taxon>Magnoliopsida</taxon>
        <taxon>Magnoliidae</taxon>
        <taxon>Laurales</taxon>
        <taxon>Lauraceae</taxon>
        <taxon>Persea</taxon>
    </lineage>
</organism>
<evidence type="ECO:0000313" key="1">
    <source>
        <dbReference type="EMBL" id="KAJ8648038.1"/>
    </source>
</evidence>
<protein>
    <submittedName>
        <fullName evidence="1">Uncharacterized protein</fullName>
    </submittedName>
</protein>
<sequence>MSNVVGHGQVRQHVSRNHFGDTLQQITNLVRSPLSPSALWEEGEEKGDQSEGEGEWVSGFGSWVILDFRNGRSDNLLKERQKKKHFSCFCCSISPFWVDLFCGFFSAFEIRGGLFCNSHKKVKGE</sequence>
<reference evidence="1 2" key="1">
    <citation type="journal article" date="2022" name="Hortic Res">
        <title>A haplotype resolved chromosomal level avocado genome allows analysis of novel avocado genes.</title>
        <authorList>
            <person name="Nath O."/>
            <person name="Fletcher S.J."/>
            <person name="Hayward A."/>
            <person name="Shaw L.M."/>
            <person name="Masouleh A.K."/>
            <person name="Furtado A."/>
            <person name="Henry R.J."/>
            <person name="Mitter N."/>
        </authorList>
    </citation>
    <scope>NUCLEOTIDE SEQUENCE [LARGE SCALE GENOMIC DNA]</scope>
    <source>
        <strain evidence="2">cv. Hass</strain>
    </source>
</reference>
<comment type="caution">
    <text evidence="1">The sequence shown here is derived from an EMBL/GenBank/DDBJ whole genome shotgun (WGS) entry which is preliminary data.</text>
</comment>
<dbReference type="Proteomes" id="UP001234297">
    <property type="component" value="Chromosome 1"/>
</dbReference>
<name>A0ACC2MQY4_PERAE</name>